<protein>
    <submittedName>
        <fullName evidence="2">Uncharacterized protein</fullName>
    </submittedName>
</protein>
<comment type="caution">
    <text evidence="2">The sequence shown here is derived from an EMBL/GenBank/DDBJ whole genome shotgun (WGS) entry which is preliminary data.</text>
</comment>
<name>A0A6V7UVB1_MELEN</name>
<proteinExistence type="predicted"/>
<dbReference type="AlphaFoldDB" id="A0A6V7UVB1"/>
<evidence type="ECO:0000313" key="2">
    <source>
        <dbReference type="EMBL" id="CAD2165195.1"/>
    </source>
</evidence>
<organism evidence="2 3">
    <name type="scientific">Meloidogyne enterolobii</name>
    <name type="common">Root-knot nematode worm</name>
    <name type="synonym">Meloidogyne mayaguensis</name>
    <dbReference type="NCBI Taxonomy" id="390850"/>
    <lineage>
        <taxon>Eukaryota</taxon>
        <taxon>Metazoa</taxon>
        <taxon>Ecdysozoa</taxon>
        <taxon>Nematoda</taxon>
        <taxon>Chromadorea</taxon>
        <taxon>Rhabditida</taxon>
        <taxon>Tylenchina</taxon>
        <taxon>Tylenchomorpha</taxon>
        <taxon>Tylenchoidea</taxon>
        <taxon>Meloidogynidae</taxon>
        <taxon>Meloidogyninae</taxon>
        <taxon>Meloidogyne</taxon>
    </lineage>
</organism>
<reference evidence="2 3" key="1">
    <citation type="submission" date="2020-08" db="EMBL/GenBank/DDBJ databases">
        <authorList>
            <person name="Koutsovoulos G."/>
            <person name="Danchin GJ E."/>
        </authorList>
    </citation>
    <scope>NUCLEOTIDE SEQUENCE [LARGE SCALE GENOMIC DNA]</scope>
</reference>
<accession>A0A6V7UVB1</accession>
<keyword evidence="1" id="KW-0472">Membrane</keyword>
<evidence type="ECO:0000313" key="3">
    <source>
        <dbReference type="Proteomes" id="UP000580250"/>
    </source>
</evidence>
<evidence type="ECO:0000256" key="1">
    <source>
        <dbReference type="SAM" id="Phobius"/>
    </source>
</evidence>
<keyword evidence="1" id="KW-1133">Transmembrane helix</keyword>
<sequence length="100" mass="11984">MGKIIFQRKLNSVLLRRQILKAKVLILTKKKNQIFHPKIELTPLPLFFFPFRGGKRNWMAAFISYRPKILFVSYSIMLLVNLHSIWLYCRENRKLTLSTF</sequence>
<feature type="transmembrane region" description="Helical" evidence="1">
    <location>
        <begin position="69"/>
        <end position="88"/>
    </location>
</feature>
<dbReference type="Proteomes" id="UP000580250">
    <property type="component" value="Unassembled WGS sequence"/>
</dbReference>
<dbReference type="EMBL" id="CAJEWN010000108">
    <property type="protein sequence ID" value="CAD2165195.1"/>
    <property type="molecule type" value="Genomic_DNA"/>
</dbReference>
<gene>
    <name evidence="2" type="ORF">MENT_LOCUS17026</name>
</gene>
<keyword evidence="1" id="KW-0812">Transmembrane</keyword>